<dbReference type="GO" id="GO:0046872">
    <property type="term" value="F:metal ion binding"/>
    <property type="evidence" value="ECO:0007669"/>
    <property type="project" value="InterPro"/>
</dbReference>
<dbReference type="InterPro" id="IPR038390">
    <property type="entry name" value="Metal_Tscrpt_repr_sf"/>
</dbReference>
<reference evidence="2" key="1">
    <citation type="submission" date="2017-09" db="EMBL/GenBank/DDBJ databases">
        <title>Depth-based differentiation of microbial function through sediment-hosted aquifers and enrichment of novel symbionts in the deep terrestrial subsurface.</title>
        <authorList>
            <person name="Probst A.J."/>
            <person name="Ladd B."/>
            <person name="Jarett J.K."/>
            <person name="Geller-Mcgrath D.E."/>
            <person name="Sieber C.M.K."/>
            <person name="Emerson J.B."/>
            <person name="Anantharaman K."/>
            <person name="Thomas B.C."/>
            <person name="Malmstrom R."/>
            <person name="Stieglmeier M."/>
            <person name="Klingl A."/>
            <person name="Woyke T."/>
            <person name="Ryan C.M."/>
            <person name="Banfield J.F."/>
        </authorList>
    </citation>
    <scope>NUCLEOTIDE SEQUENCE [LARGE SCALE GENOMIC DNA]</scope>
</reference>
<protein>
    <recommendedName>
        <fullName evidence="3">Metal-sensitive transcriptional regulator</fullName>
    </recommendedName>
</protein>
<dbReference type="Pfam" id="PF02583">
    <property type="entry name" value="Trns_repr_metal"/>
    <property type="match status" value="1"/>
</dbReference>
<accession>A0A2H0W164</accession>
<evidence type="ECO:0008006" key="3">
    <source>
        <dbReference type="Google" id="ProtNLM"/>
    </source>
</evidence>
<dbReference type="AlphaFoldDB" id="A0A2H0W164"/>
<proteinExistence type="predicted"/>
<dbReference type="Proteomes" id="UP000230935">
    <property type="component" value="Unassembled WGS sequence"/>
</dbReference>
<dbReference type="EMBL" id="PEZZ01000021">
    <property type="protein sequence ID" value="PIS05115.1"/>
    <property type="molecule type" value="Genomic_DNA"/>
</dbReference>
<dbReference type="InterPro" id="IPR003735">
    <property type="entry name" value="Metal_Tscrpt_repr"/>
</dbReference>
<dbReference type="Gene3D" id="1.20.58.1000">
    <property type="entry name" value="Metal-sensitive repressor, helix protomer"/>
    <property type="match status" value="1"/>
</dbReference>
<dbReference type="GO" id="GO:0003677">
    <property type="term" value="F:DNA binding"/>
    <property type="evidence" value="ECO:0007669"/>
    <property type="project" value="InterPro"/>
</dbReference>
<name>A0A2H0W164_9BACT</name>
<gene>
    <name evidence="1" type="ORF">COT81_03025</name>
</gene>
<sequence>MCMEHSRFERHKKTIHHINRIEGQLKVLKRYITEDKPCHDIAHLTASVAESFNALKIRTLEGFVLHELTDKKTSEKKRKEKLTKIINLYK</sequence>
<evidence type="ECO:0000313" key="1">
    <source>
        <dbReference type="EMBL" id="PIS05115.1"/>
    </source>
</evidence>
<comment type="caution">
    <text evidence="1">The sequence shown here is derived from an EMBL/GenBank/DDBJ whole genome shotgun (WGS) entry which is preliminary data.</text>
</comment>
<organism evidence="1 2">
    <name type="scientific">Candidatus Buchananbacteria bacterium CG10_big_fil_rev_8_21_14_0_10_42_9</name>
    <dbReference type="NCBI Taxonomy" id="1974526"/>
    <lineage>
        <taxon>Bacteria</taxon>
        <taxon>Candidatus Buchananiibacteriota</taxon>
    </lineage>
</organism>
<evidence type="ECO:0000313" key="2">
    <source>
        <dbReference type="Proteomes" id="UP000230935"/>
    </source>
</evidence>
<dbReference type="GO" id="GO:0045892">
    <property type="term" value="P:negative regulation of DNA-templated transcription"/>
    <property type="evidence" value="ECO:0007669"/>
    <property type="project" value="UniProtKB-ARBA"/>
</dbReference>